<keyword evidence="2" id="KW-1185">Reference proteome</keyword>
<keyword evidence="1" id="KW-0808">Transferase</keyword>
<sequence>MTDRLAELERIAHQYHLNAEVPDKFIEDICQEHCCRWLASLIRADDRVIELGYGEGITLARLNGLARRYTVVEGAPSLVDVIRDKHPHVDVVSSLFEEYRPSEPCDRLLALHVLEHVDEPVALARHLRTWLQPDGELLVVVPNRDSLHRRLAVLMGLQPALDTLSPRDHLVGHQRVYDLQTLEADLREAGFEPFERRGFFLKTLPNGMMLDHSPALIQALNDLGDELPPAMAANIAVRARPA</sequence>
<evidence type="ECO:0000313" key="1">
    <source>
        <dbReference type="EMBL" id="MEF7616116.1"/>
    </source>
</evidence>
<comment type="caution">
    <text evidence="1">The sequence shown here is derived from an EMBL/GenBank/DDBJ whole genome shotgun (WGS) entry which is preliminary data.</text>
</comment>
<evidence type="ECO:0000313" key="2">
    <source>
        <dbReference type="Proteomes" id="UP001336250"/>
    </source>
</evidence>
<keyword evidence="1" id="KW-0489">Methyltransferase</keyword>
<accession>A0AAW9QFL5</accession>
<dbReference type="SUPFAM" id="SSF53335">
    <property type="entry name" value="S-adenosyl-L-methionine-dependent methyltransferases"/>
    <property type="match status" value="1"/>
</dbReference>
<dbReference type="EC" id="2.1.1.-" evidence="1"/>
<dbReference type="GO" id="GO:0032259">
    <property type="term" value="P:methylation"/>
    <property type="evidence" value="ECO:0007669"/>
    <property type="project" value="UniProtKB-KW"/>
</dbReference>
<reference evidence="1 2" key="1">
    <citation type="submission" date="2024-02" db="EMBL/GenBank/DDBJ databases">
        <title>Genome sequence of Aquincola sp. MAHUQ-54.</title>
        <authorList>
            <person name="Huq M.A."/>
        </authorList>
    </citation>
    <scope>NUCLEOTIDE SEQUENCE [LARGE SCALE GENOMIC DNA]</scope>
    <source>
        <strain evidence="1 2">MAHUQ-54</strain>
    </source>
</reference>
<dbReference type="CDD" id="cd02440">
    <property type="entry name" value="AdoMet_MTases"/>
    <property type="match status" value="1"/>
</dbReference>
<name>A0AAW9QFL5_9BURK</name>
<dbReference type="PANTHER" id="PTHR43861">
    <property type="entry name" value="TRANS-ACONITATE 2-METHYLTRANSFERASE-RELATED"/>
    <property type="match status" value="1"/>
</dbReference>
<dbReference type="InterPro" id="IPR029063">
    <property type="entry name" value="SAM-dependent_MTases_sf"/>
</dbReference>
<dbReference type="Proteomes" id="UP001336250">
    <property type="component" value="Unassembled WGS sequence"/>
</dbReference>
<dbReference type="Pfam" id="PF13489">
    <property type="entry name" value="Methyltransf_23"/>
    <property type="match status" value="1"/>
</dbReference>
<protein>
    <submittedName>
        <fullName evidence="1">Class I SAM-dependent methyltransferase</fullName>
        <ecNumber evidence="1">2.1.1.-</ecNumber>
    </submittedName>
</protein>
<organism evidence="1 2">
    <name type="scientific">Aquincola agrisoli</name>
    <dbReference type="NCBI Taxonomy" id="3119538"/>
    <lineage>
        <taxon>Bacteria</taxon>
        <taxon>Pseudomonadati</taxon>
        <taxon>Pseudomonadota</taxon>
        <taxon>Betaproteobacteria</taxon>
        <taxon>Burkholderiales</taxon>
        <taxon>Sphaerotilaceae</taxon>
        <taxon>Aquincola</taxon>
    </lineage>
</organism>
<dbReference type="AlphaFoldDB" id="A0AAW9QFL5"/>
<dbReference type="Gene3D" id="3.40.50.150">
    <property type="entry name" value="Vaccinia Virus protein VP39"/>
    <property type="match status" value="1"/>
</dbReference>
<proteinExistence type="predicted"/>
<dbReference type="GO" id="GO:0008168">
    <property type="term" value="F:methyltransferase activity"/>
    <property type="evidence" value="ECO:0007669"/>
    <property type="project" value="UniProtKB-KW"/>
</dbReference>
<gene>
    <name evidence="1" type="ORF">V4F39_19535</name>
</gene>
<dbReference type="RefSeq" id="WP_332291492.1">
    <property type="nucleotide sequence ID" value="NZ_JAZIBG010000036.1"/>
</dbReference>
<dbReference type="EMBL" id="JAZIBG010000036">
    <property type="protein sequence ID" value="MEF7616116.1"/>
    <property type="molecule type" value="Genomic_DNA"/>
</dbReference>